<dbReference type="GO" id="GO:0043625">
    <property type="term" value="C:delta DNA polymerase complex"/>
    <property type="evidence" value="ECO:0007669"/>
    <property type="project" value="TreeGrafter"/>
</dbReference>
<dbReference type="VEuPathDB" id="VectorBase:BGLB018475"/>
<dbReference type="EnsemblMetazoa" id="BGLB018475-RA">
    <property type="protein sequence ID" value="BGLB018475-PA"/>
    <property type="gene ID" value="BGLB018475"/>
</dbReference>
<evidence type="ECO:0000313" key="1">
    <source>
        <dbReference type="EnsemblMetazoa" id="BGLB018475-PA"/>
    </source>
</evidence>
<protein>
    <recommendedName>
        <fullName evidence="3">DNA polymerase delta subunit 4</fullName>
    </recommendedName>
</protein>
<dbReference type="GO" id="GO:0006261">
    <property type="term" value="P:DNA-templated DNA replication"/>
    <property type="evidence" value="ECO:0007669"/>
    <property type="project" value="TreeGrafter"/>
</dbReference>
<dbReference type="GO" id="GO:0003887">
    <property type="term" value="F:DNA-directed DNA polymerase activity"/>
    <property type="evidence" value="ECO:0007669"/>
    <property type="project" value="TreeGrafter"/>
</dbReference>
<accession>A0A2C9KEX6</accession>
<dbReference type="PANTHER" id="PTHR14303:SF0">
    <property type="entry name" value="DNA POLYMERASE DELTA SUBUNIT 4"/>
    <property type="match status" value="1"/>
</dbReference>
<dbReference type="STRING" id="6526.A0A2C9KEX6"/>
<organism evidence="1 2">
    <name type="scientific">Biomphalaria glabrata</name>
    <name type="common">Bloodfluke planorb</name>
    <name type="synonym">Freshwater snail</name>
    <dbReference type="NCBI Taxonomy" id="6526"/>
    <lineage>
        <taxon>Eukaryota</taxon>
        <taxon>Metazoa</taxon>
        <taxon>Spiralia</taxon>
        <taxon>Lophotrochozoa</taxon>
        <taxon>Mollusca</taxon>
        <taxon>Gastropoda</taxon>
        <taxon>Heterobranchia</taxon>
        <taxon>Euthyneura</taxon>
        <taxon>Panpulmonata</taxon>
        <taxon>Hygrophila</taxon>
        <taxon>Lymnaeoidea</taxon>
        <taxon>Planorbidae</taxon>
        <taxon>Biomphalaria</taxon>
    </lineage>
</organism>
<sequence>MTIFHKKTGKGLQLVDHGGRLQNFNFLIEESRCTSKLTKKESPASTCSKKSQESQDTKDLTLLKSFDLTLEYGPCIGITRMERWKRAEKHGLNPPVIVKEIIVCHEHDELFTQSLWNDYPTLK</sequence>
<dbReference type="Pfam" id="PF04081">
    <property type="entry name" value="DNA_pol_delta_4"/>
    <property type="match status" value="1"/>
</dbReference>
<gene>
    <name evidence="1" type="primary">106067124</name>
</gene>
<dbReference type="PANTHER" id="PTHR14303">
    <property type="entry name" value="DNA POLYMERASE DELTA SUBUNIT 4"/>
    <property type="match status" value="1"/>
</dbReference>
<proteinExistence type="predicted"/>
<reference evidence="1" key="1">
    <citation type="submission" date="2020-05" db="UniProtKB">
        <authorList>
            <consortium name="EnsemblMetazoa"/>
        </authorList>
    </citation>
    <scope>IDENTIFICATION</scope>
    <source>
        <strain evidence="1">BB02</strain>
    </source>
</reference>
<name>A0A2C9KEX6_BIOGL</name>
<evidence type="ECO:0000313" key="2">
    <source>
        <dbReference type="Proteomes" id="UP000076420"/>
    </source>
</evidence>
<dbReference type="KEGG" id="bgt:106067124"/>
<dbReference type="AlphaFoldDB" id="A0A2C9KEX6"/>
<dbReference type="InterPro" id="IPR007218">
    <property type="entry name" value="DNA_pol_delta_4"/>
</dbReference>
<evidence type="ECO:0008006" key="3">
    <source>
        <dbReference type="Google" id="ProtNLM"/>
    </source>
</evidence>
<dbReference type="Proteomes" id="UP000076420">
    <property type="component" value="Unassembled WGS sequence"/>
</dbReference>
<dbReference type="GO" id="GO:0000731">
    <property type="term" value="P:DNA synthesis involved in DNA repair"/>
    <property type="evidence" value="ECO:0007669"/>
    <property type="project" value="InterPro"/>
</dbReference>